<evidence type="ECO:0000313" key="2">
    <source>
        <dbReference type="Proteomes" id="UP001175228"/>
    </source>
</evidence>
<dbReference type="AlphaFoldDB" id="A0AA39PTV2"/>
<sequence length="284" mass="32001">MTSLSGQAILTGSSSLGRFHQLDIFAKETMMEPTQNIGFTATTGFGHDEEEYLAKNAIHFHILESGEFSALSDAWFNTIWQHHILYWPPKDCTDKGLKEHRQPKVLLPGPPESRHSMVQHTLTGVVRVDVIKLPTPVQIAKSRAVSAAKYGVLYFPFRYLSYISGPPVCQPQHVVTVSQPSMAVLRNPKPKLKRTIYNLISQTWLLTTVDNLHDLPELIPGSDDIEDQNSFSSHNEYHLDPEAYTLAMAGNIEDITTAPRQCIYMQKVFEGRAMGMQFHRIIAL</sequence>
<evidence type="ECO:0000313" key="1">
    <source>
        <dbReference type="EMBL" id="KAK0490074.1"/>
    </source>
</evidence>
<comment type="caution">
    <text evidence="1">The sequence shown here is derived from an EMBL/GenBank/DDBJ whole genome shotgun (WGS) entry which is preliminary data.</text>
</comment>
<protein>
    <submittedName>
        <fullName evidence="1">Uncharacterized protein</fullName>
    </submittedName>
</protein>
<proteinExistence type="predicted"/>
<dbReference type="EMBL" id="JAUEPU010000034">
    <property type="protein sequence ID" value="KAK0490074.1"/>
    <property type="molecule type" value="Genomic_DNA"/>
</dbReference>
<keyword evidence="2" id="KW-1185">Reference proteome</keyword>
<gene>
    <name evidence="1" type="ORF">EDD18DRAFT_1109628</name>
</gene>
<accession>A0AA39PTV2</accession>
<name>A0AA39PTV2_9AGAR</name>
<reference evidence="1" key="1">
    <citation type="submission" date="2023-06" db="EMBL/GenBank/DDBJ databases">
        <authorList>
            <consortium name="Lawrence Berkeley National Laboratory"/>
            <person name="Ahrendt S."/>
            <person name="Sahu N."/>
            <person name="Indic B."/>
            <person name="Wong-Bajracharya J."/>
            <person name="Merenyi Z."/>
            <person name="Ke H.-M."/>
            <person name="Monk M."/>
            <person name="Kocsube S."/>
            <person name="Drula E."/>
            <person name="Lipzen A."/>
            <person name="Balint B."/>
            <person name="Henrissat B."/>
            <person name="Andreopoulos B."/>
            <person name="Martin F.M."/>
            <person name="Harder C.B."/>
            <person name="Rigling D."/>
            <person name="Ford K.L."/>
            <person name="Foster G.D."/>
            <person name="Pangilinan J."/>
            <person name="Papanicolaou A."/>
            <person name="Barry K."/>
            <person name="LaButti K."/>
            <person name="Viragh M."/>
            <person name="Koriabine M."/>
            <person name="Yan M."/>
            <person name="Riley R."/>
            <person name="Champramary S."/>
            <person name="Plett K.L."/>
            <person name="Tsai I.J."/>
            <person name="Slot J."/>
            <person name="Sipos G."/>
            <person name="Plett J."/>
            <person name="Nagy L.G."/>
            <person name="Grigoriev I.V."/>
        </authorList>
    </citation>
    <scope>NUCLEOTIDE SEQUENCE</scope>
    <source>
        <strain evidence="1">HWK02</strain>
    </source>
</reference>
<organism evidence="1 2">
    <name type="scientific">Armillaria luteobubalina</name>
    <dbReference type="NCBI Taxonomy" id="153913"/>
    <lineage>
        <taxon>Eukaryota</taxon>
        <taxon>Fungi</taxon>
        <taxon>Dikarya</taxon>
        <taxon>Basidiomycota</taxon>
        <taxon>Agaricomycotina</taxon>
        <taxon>Agaricomycetes</taxon>
        <taxon>Agaricomycetidae</taxon>
        <taxon>Agaricales</taxon>
        <taxon>Marasmiineae</taxon>
        <taxon>Physalacriaceae</taxon>
        <taxon>Armillaria</taxon>
    </lineage>
</organism>
<dbReference type="Proteomes" id="UP001175228">
    <property type="component" value="Unassembled WGS sequence"/>
</dbReference>